<dbReference type="EMBL" id="BGZK01000273">
    <property type="protein sequence ID" value="GBP33378.1"/>
    <property type="molecule type" value="Genomic_DNA"/>
</dbReference>
<protein>
    <submittedName>
        <fullName evidence="2">Uncharacterized protein</fullName>
    </submittedName>
</protein>
<name>A0A4C1V3J7_EUMVA</name>
<gene>
    <name evidence="2" type="ORF">EVAR_6726_1</name>
</gene>
<evidence type="ECO:0000313" key="2">
    <source>
        <dbReference type="EMBL" id="GBP33378.1"/>
    </source>
</evidence>
<keyword evidence="3" id="KW-1185">Reference proteome</keyword>
<reference evidence="2 3" key="1">
    <citation type="journal article" date="2019" name="Commun. Biol.">
        <title>The bagworm genome reveals a unique fibroin gene that provides high tensile strength.</title>
        <authorList>
            <person name="Kono N."/>
            <person name="Nakamura H."/>
            <person name="Ohtoshi R."/>
            <person name="Tomita M."/>
            <person name="Numata K."/>
            <person name="Arakawa K."/>
        </authorList>
    </citation>
    <scope>NUCLEOTIDE SEQUENCE [LARGE SCALE GENOMIC DNA]</scope>
</reference>
<feature type="region of interest" description="Disordered" evidence="1">
    <location>
        <begin position="1"/>
        <end position="31"/>
    </location>
</feature>
<evidence type="ECO:0000313" key="3">
    <source>
        <dbReference type="Proteomes" id="UP000299102"/>
    </source>
</evidence>
<sequence>MKPAARADRGRFASRGRVTARSRSGSVVARNPPIANITNDVDIIFYVRRNGRRMSCSVRDISRIDGAYSIKGSWSILQIAAAPSDRPRRRVGSIKAHQNNIYI</sequence>
<organism evidence="2 3">
    <name type="scientific">Eumeta variegata</name>
    <name type="common">Bagworm moth</name>
    <name type="synonym">Eumeta japonica</name>
    <dbReference type="NCBI Taxonomy" id="151549"/>
    <lineage>
        <taxon>Eukaryota</taxon>
        <taxon>Metazoa</taxon>
        <taxon>Ecdysozoa</taxon>
        <taxon>Arthropoda</taxon>
        <taxon>Hexapoda</taxon>
        <taxon>Insecta</taxon>
        <taxon>Pterygota</taxon>
        <taxon>Neoptera</taxon>
        <taxon>Endopterygota</taxon>
        <taxon>Lepidoptera</taxon>
        <taxon>Glossata</taxon>
        <taxon>Ditrysia</taxon>
        <taxon>Tineoidea</taxon>
        <taxon>Psychidae</taxon>
        <taxon>Oiketicinae</taxon>
        <taxon>Eumeta</taxon>
    </lineage>
</organism>
<feature type="compositionally biased region" description="Basic and acidic residues" evidence="1">
    <location>
        <begin position="1"/>
        <end position="11"/>
    </location>
</feature>
<accession>A0A4C1V3J7</accession>
<dbReference type="Proteomes" id="UP000299102">
    <property type="component" value="Unassembled WGS sequence"/>
</dbReference>
<comment type="caution">
    <text evidence="2">The sequence shown here is derived from an EMBL/GenBank/DDBJ whole genome shotgun (WGS) entry which is preliminary data.</text>
</comment>
<proteinExistence type="predicted"/>
<dbReference type="AlphaFoldDB" id="A0A4C1V3J7"/>
<evidence type="ECO:0000256" key="1">
    <source>
        <dbReference type="SAM" id="MobiDB-lite"/>
    </source>
</evidence>